<comment type="caution">
    <text evidence="2">The sequence shown here is derived from an EMBL/GenBank/DDBJ whole genome shotgun (WGS) entry which is preliminary data.</text>
</comment>
<organism evidence="2 3">
    <name type="scientific">Nitrospirillum amazonense</name>
    <dbReference type="NCBI Taxonomy" id="28077"/>
    <lineage>
        <taxon>Bacteria</taxon>
        <taxon>Pseudomonadati</taxon>
        <taxon>Pseudomonadota</taxon>
        <taxon>Alphaproteobacteria</taxon>
        <taxon>Rhodospirillales</taxon>
        <taxon>Azospirillaceae</taxon>
        <taxon>Nitrospirillum</taxon>
    </lineage>
</organism>
<keyword evidence="3" id="KW-1185">Reference proteome</keyword>
<evidence type="ECO:0000259" key="1">
    <source>
        <dbReference type="Pfam" id="PF01408"/>
    </source>
</evidence>
<dbReference type="Pfam" id="PF01408">
    <property type="entry name" value="GFO_IDH_MocA"/>
    <property type="match status" value="1"/>
</dbReference>
<accession>A0A560HLR5</accession>
<dbReference type="InterPro" id="IPR051317">
    <property type="entry name" value="Gfo/Idh/MocA_oxidoreduct"/>
</dbReference>
<dbReference type="Gene3D" id="3.30.360.10">
    <property type="entry name" value="Dihydrodipicolinate Reductase, domain 2"/>
    <property type="match status" value="1"/>
</dbReference>
<dbReference type="GO" id="GO:0000166">
    <property type="term" value="F:nucleotide binding"/>
    <property type="evidence" value="ECO:0007669"/>
    <property type="project" value="InterPro"/>
</dbReference>
<dbReference type="AlphaFoldDB" id="A0A560HLR5"/>
<dbReference type="SUPFAM" id="SSF55347">
    <property type="entry name" value="Glyceraldehyde-3-phosphate dehydrogenase-like, C-terminal domain"/>
    <property type="match status" value="1"/>
</dbReference>
<reference evidence="2 3" key="1">
    <citation type="submission" date="2019-06" db="EMBL/GenBank/DDBJ databases">
        <title>Genomic Encyclopedia of Type Strains, Phase IV (KMG-V): Genome sequencing to study the core and pangenomes of soil and plant-associated prokaryotes.</title>
        <authorList>
            <person name="Whitman W."/>
        </authorList>
    </citation>
    <scope>NUCLEOTIDE SEQUENCE [LARGE SCALE GENOMIC DNA]</scope>
    <source>
        <strain evidence="2 3">BR 11622</strain>
    </source>
</reference>
<feature type="domain" description="Gfo/Idh/MocA-like oxidoreductase N-terminal" evidence="1">
    <location>
        <begin position="1"/>
        <end position="119"/>
    </location>
</feature>
<dbReference type="Proteomes" id="UP000315751">
    <property type="component" value="Unassembled WGS sequence"/>
</dbReference>
<sequence>MRVAMIGLGDIARKAYLPVLGTRGDLTLSLMSRDSDKVRAIAADWRVAHAHTNLDDLLRDGLDAAFVHAATAAHEELVTRLLTAGIPTYVDKPLADTADAAERLVNLAEARAVSLMVGFNRRHAPAYAALAAAPRDLVLMQKHRVDLADTPRTVVFDDFIHVVDTLRFLLPVPARDLRVDARVVDGLLHHVVLTLVGGGGASGDGASACTAIGTMNRVAGVNEEVLEVSGMDHHGQALRHRVVDMADIHIAEAGTHISTRRGDWTPVSDQRGIHQAVEHFLAALRAGRTLSARDALETHRLCETVVRHIQAAA</sequence>
<proteinExistence type="predicted"/>
<dbReference type="RefSeq" id="WP_145729364.1">
    <property type="nucleotide sequence ID" value="NZ_VITR01000001.1"/>
</dbReference>
<protein>
    <submittedName>
        <fullName evidence="2">Virulence factor</fullName>
    </submittedName>
</protein>
<dbReference type="InterPro" id="IPR000683">
    <property type="entry name" value="Gfo/Idh/MocA-like_OxRdtase_N"/>
</dbReference>
<name>A0A560HLR5_9PROT</name>
<evidence type="ECO:0000313" key="3">
    <source>
        <dbReference type="Proteomes" id="UP000315751"/>
    </source>
</evidence>
<dbReference type="PANTHER" id="PTHR43708">
    <property type="entry name" value="CONSERVED EXPRESSED OXIDOREDUCTASE (EUROFUNG)"/>
    <property type="match status" value="1"/>
</dbReference>
<dbReference type="PANTHER" id="PTHR43708:SF4">
    <property type="entry name" value="OXIDOREDUCTASE YCEM-RELATED"/>
    <property type="match status" value="1"/>
</dbReference>
<dbReference type="OrthoDB" id="9774191at2"/>
<dbReference type="EMBL" id="VITR01000001">
    <property type="protein sequence ID" value="TWB46080.1"/>
    <property type="molecule type" value="Genomic_DNA"/>
</dbReference>
<gene>
    <name evidence="2" type="ORF">FBZ90_101415</name>
</gene>
<dbReference type="SUPFAM" id="SSF51735">
    <property type="entry name" value="NAD(P)-binding Rossmann-fold domains"/>
    <property type="match status" value="1"/>
</dbReference>
<evidence type="ECO:0000313" key="2">
    <source>
        <dbReference type="EMBL" id="TWB46080.1"/>
    </source>
</evidence>
<dbReference type="InterPro" id="IPR036291">
    <property type="entry name" value="NAD(P)-bd_dom_sf"/>
</dbReference>
<dbReference type="Gene3D" id="3.40.50.720">
    <property type="entry name" value="NAD(P)-binding Rossmann-like Domain"/>
    <property type="match status" value="1"/>
</dbReference>